<dbReference type="AlphaFoldDB" id="A0A0D7AYS2"/>
<feature type="compositionally biased region" description="Pro residues" evidence="1">
    <location>
        <begin position="69"/>
        <end position="78"/>
    </location>
</feature>
<protein>
    <recommendedName>
        <fullName evidence="4">HCP-like protein</fullName>
    </recommendedName>
</protein>
<dbReference type="PANTHER" id="PTHR43628:SF1">
    <property type="entry name" value="CHITIN SYNTHASE REGULATORY FACTOR 2-RELATED"/>
    <property type="match status" value="1"/>
</dbReference>
<proteinExistence type="predicted"/>
<dbReference type="STRING" id="1314674.A0A0D7AYS2"/>
<evidence type="ECO:0000256" key="1">
    <source>
        <dbReference type="SAM" id="MobiDB-lite"/>
    </source>
</evidence>
<sequence>MMAANYSQTPSSFGYQKNSPLETLVRRTSSRRAPPRNVDVPAANELNHGYTYPVQQDYVPNSRDHLATPPRPQQPPPQQRGRGHNLAPSSPLLHSHFSRSSVATASERDDASYIDFDAGNLSPQRDGFSAYGYTDRDSMYSTNTTSAPALRDSWSTARAHPDSYVAQKMGQPPASPDSPVPMVVISEPMYEFPDQQHSSVGVGKTAIVKPLTNNYSRPVRPLVSDEDMERRKLVVLQRNARNDSSSGSMRSPSPSSPQSGYRQDQYFSDRSTHRSPSPASMSRPPPERPEDVHLPRKPPSVRTGSPTSVYSDYSYYQYDSASPSPIGSQFAHTPSPRRNQFQNTQYLQPGAAASSRSLQNEQASSTDPSMVNDFLQQGITHHEANRLEEAAVCFEKSATMNGGCGVGMLMWGLSLRHGWGCKKDEKSGFAWLRKAAELAVADLEKGPVGSKEGVRGELVLAIYEVGQCFFQGWGVAKDQKMAVSYYTTAAKLGDPDAQNDLGFCLANGKGCKKDRKEAAKWYRMAVKQGVSDVGLAWIYKEKFQ</sequence>
<feature type="region of interest" description="Disordered" evidence="1">
    <location>
        <begin position="1"/>
        <end position="107"/>
    </location>
</feature>
<dbReference type="EMBL" id="KN880701">
    <property type="protein sequence ID" value="KIY63367.1"/>
    <property type="molecule type" value="Genomic_DNA"/>
</dbReference>
<dbReference type="Pfam" id="PF08238">
    <property type="entry name" value="Sel1"/>
    <property type="match status" value="3"/>
</dbReference>
<feature type="compositionally biased region" description="Polar residues" evidence="1">
    <location>
        <begin position="1"/>
        <end position="21"/>
    </location>
</feature>
<dbReference type="GO" id="GO:0010972">
    <property type="term" value="P:negative regulation of G2/M transition of mitotic cell cycle"/>
    <property type="evidence" value="ECO:0007669"/>
    <property type="project" value="TreeGrafter"/>
</dbReference>
<gene>
    <name evidence="2" type="ORF">CYLTODRAFT_403340</name>
</gene>
<feature type="region of interest" description="Disordered" evidence="1">
    <location>
        <begin position="236"/>
        <end position="309"/>
    </location>
</feature>
<dbReference type="InterPro" id="IPR011990">
    <property type="entry name" value="TPR-like_helical_dom_sf"/>
</dbReference>
<dbReference type="PANTHER" id="PTHR43628">
    <property type="entry name" value="ACTIVATOR OF C KINASE PROTEIN 1-RELATED"/>
    <property type="match status" value="1"/>
</dbReference>
<name>A0A0D7AYS2_9AGAR</name>
<feature type="compositionally biased region" description="Low complexity" evidence="1">
    <location>
        <begin position="244"/>
        <end position="259"/>
    </location>
</feature>
<feature type="compositionally biased region" description="Polar residues" evidence="1">
    <location>
        <begin position="260"/>
        <end position="269"/>
    </location>
</feature>
<dbReference type="Proteomes" id="UP000054007">
    <property type="component" value="Unassembled WGS sequence"/>
</dbReference>
<feature type="compositionally biased region" description="Basic and acidic residues" evidence="1">
    <location>
        <begin position="285"/>
        <end position="294"/>
    </location>
</feature>
<evidence type="ECO:0000313" key="3">
    <source>
        <dbReference type="Proteomes" id="UP000054007"/>
    </source>
</evidence>
<dbReference type="SMART" id="SM00671">
    <property type="entry name" value="SEL1"/>
    <property type="match status" value="3"/>
</dbReference>
<dbReference type="Gene3D" id="1.25.40.10">
    <property type="entry name" value="Tetratricopeptide repeat domain"/>
    <property type="match status" value="1"/>
</dbReference>
<dbReference type="InterPro" id="IPR052945">
    <property type="entry name" value="Mitotic_Regulator"/>
</dbReference>
<reference evidence="2 3" key="1">
    <citation type="journal article" date="2015" name="Fungal Genet. Biol.">
        <title>Evolution of novel wood decay mechanisms in Agaricales revealed by the genome sequences of Fistulina hepatica and Cylindrobasidium torrendii.</title>
        <authorList>
            <person name="Floudas D."/>
            <person name="Held B.W."/>
            <person name="Riley R."/>
            <person name="Nagy L.G."/>
            <person name="Koehler G."/>
            <person name="Ransdell A.S."/>
            <person name="Younus H."/>
            <person name="Chow J."/>
            <person name="Chiniquy J."/>
            <person name="Lipzen A."/>
            <person name="Tritt A."/>
            <person name="Sun H."/>
            <person name="Haridas S."/>
            <person name="LaButti K."/>
            <person name="Ohm R.A."/>
            <person name="Kues U."/>
            <person name="Blanchette R.A."/>
            <person name="Grigoriev I.V."/>
            <person name="Minto R.E."/>
            <person name="Hibbett D.S."/>
        </authorList>
    </citation>
    <scope>NUCLEOTIDE SEQUENCE [LARGE SCALE GENOMIC DNA]</scope>
    <source>
        <strain evidence="2 3">FP15055 ss-10</strain>
    </source>
</reference>
<dbReference type="SUPFAM" id="SSF81901">
    <property type="entry name" value="HCP-like"/>
    <property type="match status" value="1"/>
</dbReference>
<feature type="compositionally biased region" description="Polar residues" evidence="1">
    <location>
        <begin position="354"/>
        <end position="370"/>
    </location>
</feature>
<accession>A0A0D7AYS2</accession>
<feature type="region of interest" description="Disordered" evidence="1">
    <location>
        <begin position="350"/>
        <end position="370"/>
    </location>
</feature>
<dbReference type="GO" id="GO:0032153">
    <property type="term" value="C:cell division site"/>
    <property type="evidence" value="ECO:0007669"/>
    <property type="project" value="TreeGrafter"/>
</dbReference>
<keyword evidence="3" id="KW-1185">Reference proteome</keyword>
<evidence type="ECO:0000313" key="2">
    <source>
        <dbReference type="EMBL" id="KIY63367.1"/>
    </source>
</evidence>
<dbReference type="OrthoDB" id="2148946at2759"/>
<evidence type="ECO:0008006" key="4">
    <source>
        <dbReference type="Google" id="ProtNLM"/>
    </source>
</evidence>
<dbReference type="InterPro" id="IPR006597">
    <property type="entry name" value="Sel1-like"/>
</dbReference>
<organism evidence="2 3">
    <name type="scientific">Cylindrobasidium torrendii FP15055 ss-10</name>
    <dbReference type="NCBI Taxonomy" id="1314674"/>
    <lineage>
        <taxon>Eukaryota</taxon>
        <taxon>Fungi</taxon>
        <taxon>Dikarya</taxon>
        <taxon>Basidiomycota</taxon>
        <taxon>Agaricomycotina</taxon>
        <taxon>Agaricomycetes</taxon>
        <taxon>Agaricomycetidae</taxon>
        <taxon>Agaricales</taxon>
        <taxon>Marasmiineae</taxon>
        <taxon>Physalacriaceae</taxon>
        <taxon>Cylindrobasidium</taxon>
    </lineage>
</organism>